<feature type="region of interest" description="Disordered" evidence="1">
    <location>
        <begin position="1"/>
        <end position="21"/>
    </location>
</feature>
<organism evidence="3 4">
    <name type="scientific">Cellulomonas soli</name>
    <dbReference type="NCBI Taxonomy" id="931535"/>
    <lineage>
        <taxon>Bacteria</taxon>
        <taxon>Bacillati</taxon>
        <taxon>Actinomycetota</taxon>
        <taxon>Actinomycetes</taxon>
        <taxon>Micrococcales</taxon>
        <taxon>Cellulomonadaceae</taxon>
        <taxon>Cellulomonas</taxon>
    </lineage>
</organism>
<dbReference type="PANTHER" id="PTHR43685">
    <property type="entry name" value="GLYCOSYLTRANSFERASE"/>
    <property type="match status" value="1"/>
</dbReference>
<feature type="transmembrane region" description="Helical" evidence="2">
    <location>
        <begin position="537"/>
        <end position="555"/>
    </location>
</feature>
<feature type="transmembrane region" description="Helical" evidence="2">
    <location>
        <begin position="562"/>
        <end position="581"/>
    </location>
</feature>
<keyword evidence="2" id="KW-1133">Transmembrane helix</keyword>
<accession>A0A512P7X4</accession>
<name>A0A512P7X4_9CELL</name>
<evidence type="ECO:0000313" key="4">
    <source>
        <dbReference type="Proteomes" id="UP000321798"/>
    </source>
</evidence>
<sequence>MTDATYPAPGPWAASPPTTSSSIPVVTPVTAVVVTRGLTHYLPTTLRALAEQTRHPLRVVLVDVAPRSGADIDAVLAQSLSLVATPPTPSSRVVHAPGARTFGDAVRAGLADAPSGEAPTTWLWLLHDDSAPAPTALAELVRAVGQAPSVAVAGAKQHTWTEPARLLEVGVRTSRSGRRMTDVEPGELDQGQHDARDDVLGVGLAGALVRRDVWDALRGTDPALGPFGDGFDLSRRARLAGHRAVVVPSAVVRHAQASYLGLRAGDRHLDPEALESDLDGDGEVDAADPRRSFAARRRALLHQRLVTSPLPLLPLMVVLALAAGVVRALLQVAAKDGGLAVAELRAPLAVLARPAAVARARANARRTRVLPRRALRPLQASWRDVWSQWRDRRLARLEARRVVRAPSELELRELAALATRRRVTAAVLVGLLVVASAVALADVIGPVLGGATLVGPALLPATSTLGELWQAATSGWVSGGLGAPGPADALLAVLVPAAAATGGSLAPAAAALVLGAVVLAGAGAWAAAGAATRSTGVRFWAALVWSGAPVLLLALGDGRIGLVLAHAALPWVALGVARALGVQRVDQVLSGLVTVRREDAPDEAAVATPVRGVPVVSSTVQAGEGPGGADLSVAGTPPVAGAAPDGAAAATGRVASQDVDTPPVLVGAPNPTGSVAAAAAAGLAAVVVVAGAPSLLAPLLVGLGVVAVSARRRRGRLLLTALPPVVVLGPLLAEAVRRGADGLRLLLSDPGPTTSATNATPGTASAVDPALARLLGVPGDATTLVPDVLPDVLARYWPLALGAVVLLLAVLALLRGAPVSRAVRAAWAVAISGLALATVAVAVPVGLDDGTLVHGSAAAGLSVAWLGLLTAGVLGADRMQERLGRASFGWRQPLVVLLAAVAVVVPVLQLGGWVWSARAHGTALTTVDRPLVQAVAQQTQGSPDASRVLAVQVQADGAVAWQLLRGDGPLLVDSAAAVQSRALSGALRDPQVAPVDAATDEVDALVARLASAAGGDVAGDLGALAVADVLVPPLGAVEVDASQDDGSTGDAARLRAELVGRLDATAGLERVTDNDAGTLWRVAPSDAQATVVAAWARIVPSGVDIASAGSAALAVEAQSRTVDTTVDPGDDGRVLVLAERADPRWRAWLDGDPVRAVEGGWRQTFALGADGGHLEVRYVAPNRTPWLVVQGVVLGLTVLLALPVRRKGGRR</sequence>
<feature type="transmembrane region" description="Helical" evidence="2">
    <location>
        <begin position="427"/>
        <end position="455"/>
    </location>
</feature>
<dbReference type="RefSeq" id="WP_146951109.1">
    <property type="nucleotide sequence ID" value="NZ_BAABBJ010000005.1"/>
</dbReference>
<dbReference type="Proteomes" id="UP000321798">
    <property type="component" value="Unassembled WGS sequence"/>
</dbReference>
<dbReference type="OrthoDB" id="3734530at2"/>
<dbReference type="InterPro" id="IPR050834">
    <property type="entry name" value="Glycosyltransf_2"/>
</dbReference>
<dbReference type="InterPro" id="IPR029044">
    <property type="entry name" value="Nucleotide-diphossugar_trans"/>
</dbReference>
<reference evidence="3 4" key="1">
    <citation type="submission" date="2019-07" db="EMBL/GenBank/DDBJ databases">
        <title>Whole genome shotgun sequence of Cellulomonas soli NBRC 109434.</title>
        <authorList>
            <person name="Hosoyama A."/>
            <person name="Uohara A."/>
            <person name="Ohji S."/>
            <person name="Ichikawa N."/>
        </authorList>
    </citation>
    <scope>NUCLEOTIDE SEQUENCE [LARGE SCALE GENOMIC DNA]</scope>
    <source>
        <strain evidence="3 4">NBRC 109434</strain>
    </source>
</reference>
<gene>
    <name evidence="3" type="ORF">CSO01_00240</name>
</gene>
<evidence type="ECO:0000256" key="2">
    <source>
        <dbReference type="SAM" id="Phobius"/>
    </source>
</evidence>
<protein>
    <recommendedName>
        <fullName evidence="5">Glycosyl transferase family 2</fullName>
    </recommendedName>
</protein>
<proteinExistence type="predicted"/>
<feature type="transmembrane region" description="Helical" evidence="2">
    <location>
        <begin position="675"/>
        <end position="705"/>
    </location>
</feature>
<feature type="transmembrane region" description="Helical" evidence="2">
    <location>
        <begin position="894"/>
        <end position="915"/>
    </location>
</feature>
<keyword evidence="4" id="KW-1185">Reference proteome</keyword>
<feature type="transmembrane region" description="Helical" evidence="2">
    <location>
        <begin position="475"/>
        <end position="497"/>
    </location>
</feature>
<feature type="transmembrane region" description="Helical" evidence="2">
    <location>
        <begin position="312"/>
        <end position="330"/>
    </location>
</feature>
<evidence type="ECO:0000313" key="3">
    <source>
        <dbReference type="EMBL" id="GEP67309.1"/>
    </source>
</evidence>
<keyword evidence="2" id="KW-0812">Transmembrane</keyword>
<dbReference type="Gene3D" id="3.90.550.10">
    <property type="entry name" value="Spore Coat Polysaccharide Biosynthesis Protein SpsA, Chain A"/>
    <property type="match status" value="1"/>
</dbReference>
<feature type="transmembrane region" description="Helical" evidence="2">
    <location>
        <begin position="796"/>
        <end position="814"/>
    </location>
</feature>
<feature type="transmembrane region" description="Helical" evidence="2">
    <location>
        <begin position="717"/>
        <end position="736"/>
    </location>
</feature>
<evidence type="ECO:0000256" key="1">
    <source>
        <dbReference type="SAM" id="MobiDB-lite"/>
    </source>
</evidence>
<dbReference type="PANTHER" id="PTHR43685:SF3">
    <property type="entry name" value="SLR2126 PROTEIN"/>
    <property type="match status" value="1"/>
</dbReference>
<comment type="caution">
    <text evidence="3">The sequence shown here is derived from an EMBL/GenBank/DDBJ whole genome shotgun (WGS) entry which is preliminary data.</text>
</comment>
<dbReference type="AlphaFoldDB" id="A0A512P7X4"/>
<feature type="transmembrane region" description="Helical" evidence="2">
    <location>
        <begin position="853"/>
        <end position="874"/>
    </location>
</feature>
<evidence type="ECO:0008006" key="5">
    <source>
        <dbReference type="Google" id="ProtNLM"/>
    </source>
</evidence>
<dbReference type="Pfam" id="PF13641">
    <property type="entry name" value="Glyco_tranf_2_3"/>
    <property type="match status" value="1"/>
</dbReference>
<dbReference type="SUPFAM" id="SSF53448">
    <property type="entry name" value="Nucleotide-diphospho-sugar transferases"/>
    <property type="match status" value="1"/>
</dbReference>
<dbReference type="EMBL" id="BKAL01000001">
    <property type="protein sequence ID" value="GEP67309.1"/>
    <property type="molecule type" value="Genomic_DNA"/>
</dbReference>
<feature type="transmembrane region" description="Helical" evidence="2">
    <location>
        <begin position="826"/>
        <end position="847"/>
    </location>
</feature>
<feature type="transmembrane region" description="Helical" evidence="2">
    <location>
        <begin position="509"/>
        <end position="531"/>
    </location>
</feature>
<feature type="transmembrane region" description="Helical" evidence="2">
    <location>
        <begin position="1186"/>
        <end position="1204"/>
    </location>
</feature>
<keyword evidence="2" id="KW-0472">Membrane</keyword>
<feature type="compositionally biased region" description="Low complexity" evidence="1">
    <location>
        <begin position="11"/>
        <end position="21"/>
    </location>
</feature>